<sequence>MAQVSSSRNSRLPFEEVVREMSIPAGVAGPEPVISDVRCYAVAQPGGIVVIDTGMPDAVGAIAEAIDALGGTFKDVRDIVLTHLHMDHVGSLVAIAEQAPLASIHAGGNDSPDIRSPRRIQAVEEGDSIQDLQVLATPGHTQGHVSIFHEATGTLFAGDAAATSHGFVVRSPAAFTSDASRAEESLERIAALAPERILFAHGGEVPSPTGSLVRLVGGPYGG</sequence>
<gene>
    <name evidence="2" type="ORF">GCM10009688_00870</name>
</gene>
<dbReference type="SUPFAM" id="SSF56281">
    <property type="entry name" value="Metallo-hydrolase/oxidoreductase"/>
    <property type="match status" value="1"/>
</dbReference>
<dbReference type="InterPro" id="IPR001279">
    <property type="entry name" value="Metallo-B-lactamas"/>
</dbReference>
<organism evidence="2 3">
    <name type="scientific">Arthrobacter gandavensis</name>
    <dbReference type="NCBI Taxonomy" id="169960"/>
    <lineage>
        <taxon>Bacteria</taxon>
        <taxon>Bacillati</taxon>
        <taxon>Actinomycetota</taxon>
        <taxon>Actinomycetes</taxon>
        <taxon>Micrococcales</taxon>
        <taxon>Micrococcaceae</taxon>
        <taxon>Arthrobacter</taxon>
    </lineage>
</organism>
<dbReference type="Gene3D" id="3.60.15.10">
    <property type="entry name" value="Ribonuclease Z/Hydroxyacylglutathione hydrolase-like"/>
    <property type="match status" value="1"/>
</dbReference>
<dbReference type="CDD" id="cd07721">
    <property type="entry name" value="yflN-like_MBL-fold"/>
    <property type="match status" value="1"/>
</dbReference>
<accession>A0ABN2NSJ2</accession>
<feature type="domain" description="Metallo-beta-lactamase" evidence="1">
    <location>
        <begin position="36"/>
        <end position="201"/>
    </location>
</feature>
<name>A0ABN2NSJ2_9MICC</name>
<dbReference type="Pfam" id="PF00753">
    <property type="entry name" value="Lactamase_B"/>
    <property type="match status" value="1"/>
</dbReference>
<dbReference type="InterPro" id="IPR050855">
    <property type="entry name" value="NDM-1-like"/>
</dbReference>
<dbReference type="PANTHER" id="PTHR42951:SF17">
    <property type="entry name" value="METALLO-BETA-LACTAMASE DOMAIN-CONTAINING PROTEIN"/>
    <property type="match status" value="1"/>
</dbReference>
<dbReference type="Proteomes" id="UP001500784">
    <property type="component" value="Unassembled WGS sequence"/>
</dbReference>
<reference evidence="2 3" key="1">
    <citation type="journal article" date="2019" name="Int. J. Syst. Evol. Microbiol.">
        <title>The Global Catalogue of Microorganisms (GCM) 10K type strain sequencing project: providing services to taxonomists for standard genome sequencing and annotation.</title>
        <authorList>
            <consortium name="The Broad Institute Genomics Platform"/>
            <consortium name="The Broad Institute Genome Sequencing Center for Infectious Disease"/>
            <person name="Wu L."/>
            <person name="Ma J."/>
        </authorList>
    </citation>
    <scope>NUCLEOTIDE SEQUENCE [LARGE SCALE GENOMIC DNA]</scope>
    <source>
        <strain evidence="2 3">JCM 13316</strain>
    </source>
</reference>
<dbReference type="InterPro" id="IPR036866">
    <property type="entry name" value="RibonucZ/Hydroxyglut_hydro"/>
</dbReference>
<dbReference type="PANTHER" id="PTHR42951">
    <property type="entry name" value="METALLO-BETA-LACTAMASE DOMAIN-CONTAINING"/>
    <property type="match status" value="1"/>
</dbReference>
<evidence type="ECO:0000259" key="1">
    <source>
        <dbReference type="SMART" id="SM00849"/>
    </source>
</evidence>
<proteinExistence type="predicted"/>
<comment type="caution">
    <text evidence="2">The sequence shown here is derived from an EMBL/GenBank/DDBJ whole genome shotgun (WGS) entry which is preliminary data.</text>
</comment>
<dbReference type="RefSeq" id="WP_152228199.1">
    <property type="nucleotide sequence ID" value="NZ_BAAALV010000001.1"/>
</dbReference>
<keyword evidence="3" id="KW-1185">Reference proteome</keyword>
<dbReference type="SMART" id="SM00849">
    <property type="entry name" value="Lactamase_B"/>
    <property type="match status" value="1"/>
</dbReference>
<protein>
    <submittedName>
        <fullName evidence="2">MBL fold metallo-hydrolase</fullName>
    </submittedName>
</protein>
<evidence type="ECO:0000313" key="2">
    <source>
        <dbReference type="EMBL" id="GAA1901214.1"/>
    </source>
</evidence>
<evidence type="ECO:0000313" key="3">
    <source>
        <dbReference type="Proteomes" id="UP001500784"/>
    </source>
</evidence>
<dbReference type="EMBL" id="BAAALV010000001">
    <property type="protein sequence ID" value="GAA1901214.1"/>
    <property type="molecule type" value="Genomic_DNA"/>
</dbReference>